<dbReference type="AlphaFoldDB" id="A0A9W6B6H4"/>
<evidence type="ECO:0000256" key="1">
    <source>
        <dbReference type="SAM" id="SignalP"/>
    </source>
</evidence>
<comment type="caution">
    <text evidence="2">The sequence shown here is derived from an EMBL/GenBank/DDBJ whole genome shotgun (WGS) entry which is preliminary data.</text>
</comment>
<feature type="signal peptide" evidence="1">
    <location>
        <begin position="1"/>
        <end position="20"/>
    </location>
</feature>
<evidence type="ECO:0000313" key="3">
    <source>
        <dbReference type="Proteomes" id="UP001143545"/>
    </source>
</evidence>
<sequence>MKKFIFLLVVAITISGSLKAQSLIYPNSITDPLTTLMPNLVVYPDEHQSLQGYLRGSSWGAGETFDYANVFGEATIKADYAKGFTKGYGFFKGEIRARNGDFFGVSETEIEIRDLYVGLGIMILK</sequence>
<gene>
    <name evidence="2" type="ORF">NBRC110019_12360</name>
</gene>
<dbReference type="Proteomes" id="UP001143545">
    <property type="component" value="Unassembled WGS sequence"/>
</dbReference>
<keyword evidence="1" id="KW-0732">Signal</keyword>
<name>A0A9W6B6H4_9FLAO</name>
<protein>
    <submittedName>
        <fullName evidence="2">Uncharacterized protein</fullName>
    </submittedName>
</protein>
<accession>A0A9W6B6H4</accession>
<proteinExistence type="predicted"/>
<evidence type="ECO:0000313" key="2">
    <source>
        <dbReference type="EMBL" id="GLB52197.1"/>
    </source>
</evidence>
<organism evidence="2 3">
    <name type="scientific">Neptunitalea chrysea</name>
    <dbReference type="NCBI Taxonomy" id="1647581"/>
    <lineage>
        <taxon>Bacteria</taxon>
        <taxon>Pseudomonadati</taxon>
        <taxon>Bacteroidota</taxon>
        <taxon>Flavobacteriia</taxon>
        <taxon>Flavobacteriales</taxon>
        <taxon>Flavobacteriaceae</taxon>
        <taxon>Neptunitalea</taxon>
    </lineage>
</organism>
<dbReference type="EMBL" id="BRVP01000007">
    <property type="protein sequence ID" value="GLB52197.1"/>
    <property type="molecule type" value="Genomic_DNA"/>
</dbReference>
<feature type="chain" id="PRO_5040918014" evidence="1">
    <location>
        <begin position="21"/>
        <end position="125"/>
    </location>
</feature>
<reference evidence="2" key="1">
    <citation type="submission" date="2022-07" db="EMBL/GenBank/DDBJ databases">
        <title>Taxonomy of Novel Oxalotrophic and Methylotrophic Bacteria.</title>
        <authorList>
            <person name="Sahin N."/>
            <person name="Tani A."/>
        </authorList>
    </citation>
    <scope>NUCLEOTIDE SEQUENCE</scope>
    <source>
        <strain evidence="2">AM327</strain>
    </source>
</reference>
<keyword evidence="3" id="KW-1185">Reference proteome</keyword>
<dbReference type="RefSeq" id="WP_281753356.1">
    <property type="nucleotide sequence ID" value="NZ_BRVP01000007.1"/>
</dbReference>